<keyword evidence="3" id="KW-1185">Reference proteome</keyword>
<feature type="region of interest" description="Disordered" evidence="1">
    <location>
        <begin position="36"/>
        <end position="57"/>
    </location>
</feature>
<proteinExistence type="predicted"/>
<gene>
    <name evidence="2" type="ORF">QBC34DRAFT_436963</name>
</gene>
<reference evidence="2" key="1">
    <citation type="journal article" date="2023" name="Mol. Phylogenet. Evol.">
        <title>Genome-scale phylogeny and comparative genomics of the fungal order Sordariales.</title>
        <authorList>
            <person name="Hensen N."/>
            <person name="Bonometti L."/>
            <person name="Westerberg I."/>
            <person name="Brannstrom I.O."/>
            <person name="Guillou S."/>
            <person name="Cros-Aarteil S."/>
            <person name="Calhoun S."/>
            <person name="Haridas S."/>
            <person name="Kuo A."/>
            <person name="Mondo S."/>
            <person name="Pangilinan J."/>
            <person name="Riley R."/>
            <person name="LaButti K."/>
            <person name="Andreopoulos B."/>
            <person name="Lipzen A."/>
            <person name="Chen C."/>
            <person name="Yan M."/>
            <person name="Daum C."/>
            <person name="Ng V."/>
            <person name="Clum A."/>
            <person name="Steindorff A."/>
            <person name="Ohm R.A."/>
            <person name="Martin F."/>
            <person name="Silar P."/>
            <person name="Natvig D.O."/>
            <person name="Lalanne C."/>
            <person name="Gautier V."/>
            <person name="Ament-Velasquez S.L."/>
            <person name="Kruys A."/>
            <person name="Hutchinson M.I."/>
            <person name="Powell A.J."/>
            <person name="Barry K."/>
            <person name="Miller A.N."/>
            <person name="Grigoriev I.V."/>
            <person name="Debuchy R."/>
            <person name="Gladieux P."/>
            <person name="Hiltunen Thoren M."/>
            <person name="Johannesson H."/>
        </authorList>
    </citation>
    <scope>NUCLEOTIDE SEQUENCE</scope>
    <source>
        <strain evidence="2">PSN243</strain>
    </source>
</reference>
<dbReference type="AlphaFoldDB" id="A0AAV9GU72"/>
<evidence type="ECO:0008006" key="4">
    <source>
        <dbReference type="Google" id="ProtNLM"/>
    </source>
</evidence>
<sequence>MQLTANSPASQPSPTMTFPPEILIEIINHIAHPALSQLEHPDPSNPPTHPPLPPSSSPALALQTLFNLCLTSRTMHTLTLPTLYREFALGYTDHAGTQLLTPRAGPRMVAFARTLLLHPHLAELVRRAFLHPKWVSQMGSENMTMISALARKRLKKMHAGNFAVFDGQPIEVLMYALMPNLERLVFAGQGWVLVPGAVAGVAWKRLKGVEQTGAYGWSFSEGERLREYEAEIGCGLALPGEDDDDL</sequence>
<feature type="compositionally biased region" description="Pro residues" evidence="1">
    <location>
        <begin position="43"/>
        <end position="56"/>
    </location>
</feature>
<name>A0AAV9GU72_9PEZI</name>
<evidence type="ECO:0000313" key="2">
    <source>
        <dbReference type="EMBL" id="KAK4450967.1"/>
    </source>
</evidence>
<reference evidence="2" key="2">
    <citation type="submission" date="2023-05" db="EMBL/GenBank/DDBJ databases">
        <authorList>
            <consortium name="Lawrence Berkeley National Laboratory"/>
            <person name="Steindorff A."/>
            <person name="Hensen N."/>
            <person name="Bonometti L."/>
            <person name="Westerberg I."/>
            <person name="Brannstrom I.O."/>
            <person name="Guillou S."/>
            <person name="Cros-Aarteil S."/>
            <person name="Calhoun S."/>
            <person name="Haridas S."/>
            <person name="Kuo A."/>
            <person name="Mondo S."/>
            <person name="Pangilinan J."/>
            <person name="Riley R."/>
            <person name="Labutti K."/>
            <person name="Andreopoulos B."/>
            <person name="Lipzen A."/>
            <person name="Chen C."/>
            <person name="Yanf M."/>
            <person name="Daum C."/>
            <person name="Ng V."/>
            <person name="Clum A."/>
            <person name="Ohm R."/>
            <person name="Martin F."/>
            <person name="Silar P."/>
            <person name="Natvig D."/>
            <person name="Lalanne C."/>
            <person name="Gautier V."/>
            <person name="Ament-Velasquez S.L."/>
            <person name="Kruys A."/>
            <person name="Hutchinson M.I."/>
            <person name="Powell A.J."/>
            <person name="Barry K."/>
            <person name="Miller A.N."/>
            <person name="Grigoriev I.V."/>
            <person name="Debuchy R."/>
            <person name="Gladieux P."/>
            <person name="Thoren M.H."/>
            <person name="Johannesson H."/>
        </authorList>
    </citation>
    <scope>NUCLEOTIDE SEQUENCE</scope>
    <source>
        <strain evidence="2">PSN243</strain>
    </source>
</reference>
<accession>A0AAV9GU72</accession>
<organism evidence="2 3">
    <name type="scientific">Podospora aff. communis PSN243</name>
    <dbReference type="NCBI Taxonomy" id="3040156"/>
    <lineage>
        <taxon>Eukaryota</taxon>
        <taxon>Fungi</taxon>
        <taxon>Dikarya</taxon>
        <taxon>Ascomycota</taxon>
        <taxon>Pezizomycotina</taxon>
        <taxon>Sordariomycetes</taxon>
        <taxon>Sordariomycetidae</taxon>
        <taxon>Sordariales</taxon>
        <taxon>Podosporaceae</taxon>
        <taxon>Podospora</taxon>
    </lineage>
</organism>
<dbReference type="EMBL" id="MU865930">
    <property type="protein sequence ID" value="KAK4450967.1"/>
    <property type="molecule type" value="Genomic_DNA"/>
</dbReference>
<evidence type="ECO:0000313" key="3">
    <source>
        <dbReference type="Proteomes" id="UP001321760"/>
    </source>
</evidence>
<dbReference type="Proteomes" id="UP001321760">
    <property type="component" value="Unassembled WGS sequence"/>
</dbReference>
<evidence type="ECO:0000256" key="1">
    <source>
        <dbReference type="SAM" id="MobiDB-lite"/>
    </source>
</evidence>
<comment type="caution">
    <text evidence="2">The sequence shown here is derived from an EMBL/GenBank/DDBJ whole genome shotgun (WGS) entry which is preliminary data.</text>
</comment>
<protein>
    <recommendedName>
        <fullName evidence="4">F-box domain-containing protein</fullName>
    </recommendedName>
</protein>